<dbReference type="GO" id="GO:0030001">
    <property type="term" value="P:metal ion transport"/>
    <property type="evidence" value="ECO:0007669"/>
    <property type="project" value="InterPro"/>
</dbReference>
<keyword evidence="8" id="KW-1185">Reference proteome</keyword>
<feature type="signal peptide" evidence="6">
    <location>
        <begin position="1"/>
        <end position="24"/>
    </location>
</feature>
<dbReference type="GO" id="GO:0007155">
    <property type="term" value="P:cell adhesion"/>
    <property type="evidence" value="ECO:0007669"/>
    <property type="project" value="InterPro"/>
</dbReference>
<dbReference type="NCBIfam" id="NF040870">
    <property type="entry name" value="AztC"/>
    <property type="match status" value="1"/>
</dbReference>
<evidence type="ECO:0000256" key="2">
    <source>
        <dbReference type="ARBA" id="ARBA00022448"/>
    </source>
</evidence>
<sequence>MSRRASIVLTTLLTALLAALGPTACGDRSGDRPQIVVTTNILGNVVSELVADQADVTVLMKPNADPHSFGISAQEANRMRNADLVVYNGLGLEEGIAQHVEAARTAGVPVFEAGTHADPIKYASGDSADTLDPHFWTDPDRMKMVVSALRPVLAETVTDVNTAQLDEQTDSYLERLTELTDDMAAQFATIPADRKRLVTNHHVFGYLAERFGFEVIGAIIPGGTTLASPSSSDLASLTSAIDRYDVSAVFVDTSHPDKLAAALARETCRDVKIVPLYSESLDEPGTEAGTYLGMMAVNARRITDGLR</sequence>
<dbReference type="AlphaFoldDB" id="A0A5N5UW21"/>
<evidence type="ECO:0000256" key="6">
    <source>
        <dbReference type="SAM" id="SignalP"/>
    </source>
</evidence>
<evidence type="ECO:0000256" key="5">
    <source>
        <dbReference type="RuleBase" id="RU003512"/>
    </source>
</evidence>
<reference evidence="7 8" key="1">
    <citation type="submission" date="2012-10" db="EMBL/GenBank/DDBJ databases">
        <title>The draft sequence of the Mycobacterium pheli genome.</title>
        <authorList>
            <person name="Pettersson B.M.F."/>
            <person name="Das S."/>
            <person name="Dasgupta S."/>
            <person name="Bhattacharya A."/>
            <person name="Kirsebom L.A."/>
        </authorList>
    </citation>
    <scope>NUCLEOTIDE SEQUENCE [LARGE SCALE GENOMIC DNA]</scope>
    <source>
        <strain evidence="7 8">CCUG 21000</strain>
    </source>
</reference>
<dbReference type="InterPro" id="IPR006129">
    <property type="entry name" value="AdhesinB"/>
</dbReference>
<comment type="similarity">
    <text evidence="5">Belongs to the bacterial solute-binding protein 9 family.</text>
</comment>
<keyword evidence="4 6" id="KW-0732">Signal</keyword>
<dbReference type="PRINTS" id="PR00690">
    <property type="entry name" value="ADHESNFAMILY"/>
</dbReference>
<accession>A0A5N5UW21</accession>
<dbReference type="InterPro" id="IPR047701">
    <property type="entry name" value="AztC-like"/>
</dbReference>
<dbReference type="GO" id="GO:0046872">
    <property type="term" value="F:metal ion binding"/>
    <property type="evidence" value="ECO:0007669"/>
    <property type="project" value="UniProtKB-KW"/>
</dbReference>
<protein>
    <submittedName>
        <fullName evidence="7">ABC transporter substrate-binding protein</fullName>
    </submittedName>
</protein>
<dbReference type="PRINTS" id="PR00691">
    <property type="entry name" value="ADHESINB"/>
</dbReference>
<proteinExistence type="inferred from homology"/>
<dbReference type="SUPFAM" id="SSF53807">
    <property type="entry name" value="Helical backbone' metal receptor"/>
    <property type="match status" value="1"/>
</dbReference>
<dbReference type="InterPro" id="IPR006127">
    <property type="entry name" value="ZnuA-like"/>
</dbReference>
<dbReference type="RefSeq" id="WP_003888333.1">
    <property type="nucleotide sequence ID" value="NZ_ANBO01000025.1"/>
</dbReference>
<dbReference type="InterPro" id="IPR050492">
    <property type="entry name" value="Bact_metal-bind_prot9"/>
</dbReference>
<dbReference type="Proteomes" id="UP000325690">
    <property type="component" value="Unassembled WGS sequence"/>
</dbReference>
<dbReference type="InterPro" id="IPR006128">
    <property type="entry name" value="Lipoprotein_PsaA-like"/>
</dbReference>
<comment type="caution">
    <text evidence="7">The sequence shown here is derived from an EMBL/GenBank/DDBJ whole genome shotgun (WGS) entry which is preliminary data.</text>
</comment>
<dbReference type="GeneID" id="74302962"/>
<dbReference type="GO" id="GO:0030313">
    <property type="term" value="C:cell envelope"/>
    <property type="evidence" value="ECO:0007669"/>
    <property type="project" value="UniProtKB-SubCell"/>
</dbReference>
<gene>
    <name evidence="7" type="ORF">MPHL21000_18260</name>
</gene>
<dbReference type="Pfam" id="PF01297">
    <property type="entry name" value="ZnuA"/>
    <property type="match status" value="1"/>
</dbReference>
<keyword evidence="3" id="KW-0479">Metal-binding</keyword>
<evidence type="ECO:0000313" key="8">
    <source>
        <dbReference type="Proteomes" id="UP000325690"/>
    </source>
</evidence>
<comment type="subcellular location">
    <subcellularLocation>
        <location evidence="1">Cell envelope</location>
    </subcellularLocation>
</comment>
<dbReference type="PANTHER" id="PTHR42953">
    <property type="entry name" value="HIGH-AFFINITY ZINC UPTAKE SYSTEM PROTEIN ZNUA-RELATED"/>
    <property type="match status" value="1"/>
</dbReference>
<dbReference type="EMBL" id="ANBP01000032">
    <property type="protein sequence ID" value="KAB7753628.1"/>
    <property type="molecule type" value="Genomic_DNA"/>
</dbReference>
<evidence type="ECO:0000256" key="4">
    <source>
        <dbReference type="ARBA" id="ARBA00022729"/>
    </source>
</evidence>
<evidence type="ECO:0000256" key="3">
    <source>
        <dbReference type="ARBA" id="ARBA00022723"/>
    </source>
</evidence>
<dbReference type="Gene3D" id="3.40.50.1980">
    <property type="entry name" value="Nitrogenase molybdenum iron protein domain"/>
    <property type="match status" value="2"/>
</dbReference>
<evidence type="ECO:0000256" key="1">
    <source>
        <dbReference type="ARBA" id="ARBA00004196"/>
    </source>
</evidence>
<organism evidence="7 8">
    <name type="scientific">Mycolicibacterium phlei DSM 43239 = CCUG 21000</name>
    <dbReference type="NCBI Taxonomy" id="1226750"/>
    <lineage>
        <taxon>Bacteria</taxon>
        <taxon>Bacillati</taxon>
        <taxon>Actinomycetota</taxon>
        <taxon>Actinomycetes</taxon>
        <taxon>Mycobacteriales</taxon>
        <taxon>Mycobacteriaceae</taxon>
        <taxon>Mycolicibacterium</taxon>
    </lineage>
</organism>
<evidence type="ECO:0000313" key="7">
    <source>
        <dbReference type="EMBL" id="KAB7753628.1"/>
    </source>
</evidence>
<feature type="chain" id="PRO_5038468078" evidence="6">
    <location>
        <begin position="25"/>
        <end position="307"/>
    </location>
</feature>
<dbReference type="PANTHER" id="PTHR42953:SF1">
    <property type="entry name" value="METAL-BINDING PROTEIN HI_0362-RELATED"/>
    <property type="match status" value="1"/>
</dbReference>
<keyword evidence="2 5" id="KW-0813">Transport</keyword>
<name>A0A5N5UW21_MYCPH</name>